<dbReference type="SUPFAM" id="SSF54523">
    <property type="entry name" value="Pili subunits"/>
    <property type="match status" value="1"/>
</dbReference>
<dbReference type="STRING" id="500633.CLOHIR_00715"/>
<protein>
    <submittedName>
        <fullName evidence="2">Prepilin-type cleavage/methylation N-terminal domain protein</fullName>
    </submittedName>
</protein>
<evidence type="ECO:0000256" key="1">
    <source>
        <dbReference type="SAM" id="Phobius"/>
    </source>
</evidence>
<feature type="transmembrane region" description="Helical" evidence="1">
    <location>
        <begin position="47"/>
        <end position="68"/>
    </location>
</feature>
<dbReference type="EMBL" id="ABWP01000029">
    <property type="protein sequence ID" value="EEA85609.1"/>
    <property type="molecule type" value="Genomic_DNA"/>
</dbReference>
<keyword evidence="1" id="KW-1133">Transmembrane helix</keyword>
<gene>
    <name evidence="2" type="ORF">CLOHIR_00715</name>
</gene>
<sequence>MTNKKYYCSIRRLIKSPDKNQEGLNMKFNKILSISNEEIKTNKRPGFTLVEMIIVVTILGILASVAIVKYGKVESNAKKNIDYTNASNIASAAIIAMSEGIPSSQITVNNLVTKGYLNSEPKPQSIDAEGFVIETNDDGKNITVKAGENIMYPKPETKIDNSVKE</sequence>
<keyword evidence="1" id="KW-0812">Transmembrane</keyword>
<keyword evidence="1" id="KW-0472">Membrane</keyword>
<accession>B6FXW4</accession>
<reference evidence="2 3" key="2">
    <citation type="submission" date="2008-10" db="EMBL/GenBank/DDBJ databases">
        <title>Draft genome sequence of Clostridium hiranonis (DSM 13275).</title>
        <authorList>
            <person name="Sudarsanam P."/>
            <person name="Ley R."/>
            <person name="Guruge J."/>
            <person name="Turnbaugh P.J."/>
            <person name="Mahowald M."/>
            <person name="Liep D."/>
            <person name="Gordon J."/>
        </authorList>
    </citation>
    <scope>NUCLEOTIDE SEQUENCE [LARGE SCALE GENOMIC DNA]</scope>
    <source>
        <strain evidence="2 3">DSM 13275</strain>
    </source>
</reference>
<name>B6FXW4_PEPHT</name>
<dbReference type="InterPro" id="IPR045584">
    <property type="entry name" value="Pilin-like"/>
</dbReference>
<dbReference type="Gene3D" id="3.30.700.10">
    <property type="entry name" value="Glycoprotein, Type 4 Pilin"/>
    <property type="match status" value="1"/>
</dbReference>
<keyword evidence="3" id="KW-1185">Reference proteome</keyword>
<proteinExistence type="predicted"/>
<comment type="caution">
    <text evidence="2">The sequence shown here is derived from an EMBL/GenBank/DDBJ whole genome shotgun (WGS) entry which is preliminary data.</text>
</comment>
<dbReference type="Pfam" id="PF07963">
    <property type="entry name" value="N_methyl"/>
    <property type="match status" value="1"/>
</dbReference>
<dbReference type="InterPro" id="IPR012902">
    <property type="entry name" value="N_methyl_site"/>
</dbReference>
<organism evidence="2 3">
    <name type="scientific">Peptacetobacter hiranonis (strain DSM 13275 / JCM 10541 / KCTC 15199 / TO-931)</name>
    <name type="common">Clostridium hiranonis</name>
    <dbReference type="NCBI Taxonomy" id="500633"/>
    <lineage>
        <taxon>Bacteria</taxon>
        <taxon>Bacillati</taxon>
        <taxon>Bacillota</taxon>
        <taxon>Clostridia</taxon>
        <taxon>Peptostreptococcales</taxon>
        <taxon>Peptostreptococcaceae</taxon>
        <taxon>Peptacetobacter</taxon>
    </lineage>
</organism>
<dbReference type="eggNOG" id="COG4969">
    <property type="taxonomic scope" value="Bacteria"/>
</dbReference>
<evidence type="ECO:0000313" key="3">
    <source>
        <dbReference type="Proteomes" id="UP000003178"/>
    </source>
</evidence>
<evidence type="ECO:0000313" key="2">
    <source>
        <dbReference type="EMBL" id="EEA85609.1"/>
    </source>
</evidence>
<dbReference type="AlphaFoldDB" id="B6FXW4"/>
<dbReference type="Proteomes" id="UP000003178">
    <property type="component" value="Unassembled WGS sequence"/>
</dbReference>
<dbReference type="NCBIfam" id="TIGR02532">
    <property type="entry name" value="IV_pilin_GFxxxE"/>
    <property type="match status" value="1"/>
</dbReference>
<reference evidence="2 3" key="1">
    <citation type="submission" date="2008-09" db="EMBL/GenBank/DDBJ databases">
        <authorList>
            <person name="Fulton L."/>
            <person name="Clifton S."/>
            <person name="Fulton B."/>
            <person name="Xu J."/>
            <person name="Minx P."/>
            <person name="Pepin K.H."/>
            <person name="Johnson M."/>
            <person name="Thiruvilangam P."/>
            <person name="Bhonagiri V."/>
            <person name="Nash W.E."/>
            <person name="Mardis E.R."/>
            <person name="Wilson R.K."/>
        </authorList>
    </citation>
    <scope>NUCLEOTIDE SEQUENCE [LARGE SCALE GENOMIC DNA]</scope>
    <source>
        <strain evidence="2 3">DSM 13275</strain>
    </source>
</reference>
<dbReference type="HOGENOM" id="CLU_091705_7_3_9"/>